<sequence>MCHLVPKSCRGKSNTIDCIQILSGFAKIKNLTGIIFRKQLVRVVQTSSIVLCTLLFCEACLLPFRGSGSPLPGCFRESLHLQVTSFPCSIHYGRRARARDPAAGKGITKSDVDKAGGGESRAFFFFLRGQR</sequence>
<evidence type="ECO:0000313" key="2">
    <source>
        <dbReference type="Proteomes" id="UP000244336"/>
    </source>
</evidence>
<organism evidence="1 2">
    <name type="scientific">Panicum hallii var. hallii</name>
    <dbReference type="NCBI Taxonomy" id="1504633"/>
    <lineage>
        <taxon>Eukaryota</taxon>
        <taxon>Viridiplantae</taxon>
        <taxon>Streptophyta</taxon>
        <taxon>Embryophyta</taxon>
        <taxon>Tracheophyta</taxon>
        <taxon>Spermatophyta</taxon>
        <taxon>Magnoliopsida</taxon>
        <taxon>Liliopsida</taxon>
        <taxon>Poales</taxon>
        <taxon>Poaceae</taxon>
        <taxon>PACMAD clade</taxon>
        <taxon>Panicoideae</taxon>
        <taxon>Panicodae</taxon>
        <taxon>Paniceae</taxon>
        <taxon>Panicinae</taxon>
        <taxon>Panicum</taxon>
        <taxon>Panicum sect. Panicum</taxon>
    </lineage>
</organism>
<evidence type="ECO:0000313" key="1">
    <source>
        <dbReference type="EMBL" id="PUZ41291.1"/>
    </source>
</evidence>
<reference evidence="1 2" key="1">
    <citation type="submission" date="2018-04" db="EMBL/GenBank/DDBJ databases">
        <title>WGS assembly of Panicum hallii var. hallii HAL2.</title>
        <authorList>
            <person name="Lovell J."/>
            <person name="Jenkins J."/>
            <person name="Lowry D."/>
            <person name="Mamidi S."/>
            <person name="Sreedasyam A."/>
            <person name="Weng X."/>
            <person name="Barry K."/>
            <person name="Bonette J."/>
            <person name="Campitelli B."/>
            <person name="Daum C."/>
            <person name="Gordon S."/>
            <person name="Gould B."/>
            <person name="Lipzen A."/>
            <person name="MacQueen A."/>
            <person name="Palacio-Mejia J."/>
            <person name="Plott C."/>
            <person name="Shakirov E."/>
            <person name="Shu S."/>
            <person name="Yoshinaga Y."/>
            <person name="Zane M."/>
            <person name="Rokhsar D."/>
            <person name="Grimwood J."/>
            <person name="Schmutz J."/>
            <person name="Juenger T."/>
        </authorList>
    </citation>
    <scope>NUCLEOTIDE SEQUENCE [LARGE SCALE GENOMIC DNA]</scope>
    <source>
        <strain evidence="2">cv. HAL2</strain>
    </source>
</reference>
<accession>A0A2T7CD73</accession>
<protein>
    <submittedName>
        <fullName evidence="1">Uncharacterized protein</fullName>
    </submittedName>
</protein>
<dbReference type="AlphaFoldDB" id="A0A2T7CD73"/>
<keyword evidence="2" id="KW-1185">Reference proteome</keyword>
<gene>
    <name evidence="1" type="ORF">GQ55_9G492100</name>
</gene>
<dbReference type="Gramene" id="PUZ41291">
    <property type="protein sequence ID" value="PUZ41291"/>
    <property type="gene ID" value="GQ55_9G492100"/>
</dbReference>
<name>A0A2T7CD73_9POAL</name>
<proteinExistence type="predicted"/>
<dbReference type="Proteomes" id="UP000244336">
    <property type="component" value="Chromosome 9"/>
</dbReference>
<dbReference type="EMBL" id="CM009757">
    <property type="protein sequence ID" value="PUZ41291.1"/>
    <property type="molecule type" value="Genomic_DNA"/>
</dbReference>